<organism evidence="7 8">
    <name type="scientific">Uruburuella testudinis</name>
    <dbReference type="NCBI Taxonomy" id="1282863"/>
    <lineage>
        <taxon>Bacteria</taxon>
        <taxon>Pseudomonadati</taxon>
        <taxon>Pseudomonadota</taxon>
        <taxon>Betaproteobacteria</taxon>
        <taxon>Neisseriales</taxon>
        <taxon>Neisseriaceae</taxon>
        <taxon>Uruburuella</taxon>
    </lineage>
</organism>
<protein>
    <submittedName>
        <fullName evidence="7">Iron-siderophore ABC transporter substrate-binding protein</fullName>
    </submittedName>
</protein>
<dbReference type="PANTHER" id="PTHR30532">
    <property type="entry name" value="IRON III DICITRATE-BINDING PERIPLASMIC PROTEIN"/>
    <property type="match status" value="1"/>
</dbReference>
<evidence type="ECO:0000313" key="8">
    <source>
        <dbReference type="Proteomes" id="UP000829817"/>
    </source>
</evidence>
<keyword evidence="3" id="KW-0813">Transport</keyword>
<proteinExistence type="inferred from homology"/>
<keyword evidence="8" id="KW-1185">Reference proteome</keyword>
<evidence type="ECO:0000256" key="2">
    <source>
        <dbReference type="ARBA" id="ARBA00008814"/>
    </source>
</evidence>
<dbReference type="CDD" id="cd01146">
    <property type="entry name" value="FhuD"/>
    <property type="match status" value="1"/>
</dbReference>
<evidence type="ECO:0000259" key="6">
    <source>
        <dbReference type="PROSITE" id="PS50983"/>
    </source>
</evidence>
<keyword evidence="4" id="KW-0406">Ion transport</keyword>
<comment type="similarity">
    <text evidence="2">Belongs to the bacterial solute-binding protein 8 family.</text>
</comment>
<name>A0ABY4DV01_9NEIS</name>
<accession>A0ABY4DV01</accession>
<evidence type="ECO:0000313" key="7">
    <source>
        <dbReference type="EMBL" id="UOO82288.1"/>
    </source>
</evidence>
<evidence type="ECO:0000256" key="5">
    <source>
        <dbReference type="ARBA" id="ARBA00022729"/>
    </source>
</evidence>
<dbReference type="PANTHER" id="PTHR30532:SF28">
    <property type="entry name" value="PETROBACTIN-BINDING PROTEIN YCLQ"/>
    <property type="match status" value="1"/>
</dbReference>
<dbReference type="EMBL" id="CP091508">
    <property type="protein sequence ID" value="UOO82288.1"/>
    <property type="molecule type" value="Genomic_DNA"/>
</dbReference>
<dbReference type="InterPro" id="IPR002491">
    <property type="entry name" value="ABC_transptr_periplasmic_BD"/>
</dbReference>
<keyword evidence="5" id="KW-0732">Signal</keyword>
<keyword evidence="4" id="KW-0410">Iron transport</keyword>
<evidence type="ECO:0000256" key="3">
    <source>
        <dbReference type="ARBA" id="ARBA00022448"/>
    </source>
</evidence>
<gene>
    <name evidence="7" type="ORF">LVJ83_02085</name>
</gene>
<evidence type="ECO:0000256" key="4">
    <source>
        <dbReference type="ARBA" id="ARBA00022496"/>
    </source>
</evidence>
<dbReference type="Proteomes" id="UP000829817">
    <property type="component" value="Chromosome"/>
</dbReference>
<dbReference type="Gene3D" id="3.40.50.1980">
    <property type="entry name" value="Nitrogenase molybdenum iron protein domain"/>
    <property type="match status" value="2"/>
</dbReference>
<feature type="domain" description="Fe/B12 periplasmic-binding" evidence="6">
    <location>
        <begin position="67"/>
        <end position="344"/>
    </location>
</feature>
<keyword evidence="4" id="KW-0408">Iron</keyword>
<sequence>MGFYAVLKISGWRAVFQTALLSLVLLSGCSRGQAERPMIEYAHAGQAFPVTIHNAQGSVTLQQAPKRVVALGTGAEDIAVELGVLPVAVEAHPWGGDGQGYLPWFKEYLAERDLPLPPTLNMYPELDVEKLVSLQPDLVLAPQSGLSDEEYRQLSSFAPVVAYPHRAWLTTIDEQIDLAAAALGRQEAGQALKARRAGFFADFRRRHPQLQGLTFAYIYAGGRDVNLSLYLHGDPRVDTLSDLGLRFLPSLENIRAKPGSIAGTLGLENVDRLDDADIVVTWFSSEADRDVAGSRPLYQMIPAVRRGSYLPITDKTLAVAMSVGTPLSTRWGVERFLPMLEQAALRVPKQKEQP</sequence>
<dbReference type="PROSITE" id="PS50983">
    <property type="entry name" value="FE_B12_PBP"/>
    <property type="match status" value="1"/>
</dbReference>
<reference evidence="7 8" key="1">
    <citation type="journal article" date="2022" name="Res Sq">
        <title>Evolution of multicellular longitudinally dividing oral cavity symbionts (Neisseriaceae).</title>
        <authorList>
            <person name="Nyongesa S."/>
            <person name="Weber P."/>
            <person name="Bernet E."/>
            <person name="Pullido F."/>
            <person name="Nieckarz M."/>
            <person name="Delaby M."/>
            <person name="Nieves C."/>
            <person name="Viehboeck T."/>
            <person name="Krause N."/>
            <person name="Rivera-Millot A."/>
            <person name="Nakamura A."/>
            <person name="Vischer N."/>
            <person name="VanNieuwenhze M."/>
            <person name="Brun Y."/>
            <person name="Cava F."/>
            <person name="Bulgheresi S."/>
            <person name="Veyrier F."/>
        </authorList>
    </citation>
    <scope>NUCLEOTIDE SEQUENCE [LARGE SCALE GENOMIC DNA]</scope>
    <source>
        <strain evidence="7 8">CCUG 63373m</strain>
    </source>
</reference>
<dbReference type="RefSeq" id="WP_244785847.1">
    <property type="nucleotide sequence ID" value="NZ_CP091508.1"/>
</dbReference>
<dbReference type="InterPro" id="IPR051313">
    <property type="entry name" value="Bact_iron-sidero_bind"/>
</dbReference>
<dbReference type="SUPFAM" id="SSF53807">
    <property type="entry name" value="Helical backbone' metal receptor"/>
    <property type="match status" value="1"/>
</dbReference>
<comment type="subcellular location">
    <subcellularLocation>
        <location evidence="1">Cell envelope</location>
    </subcellularLocation>
</comment>
<evidence type="ECO:0000256" key="1">
    <source>
        <dbReference type="ARBA" id="ARBA00004196"/>
    </source>
</evidence>
<dbReference type="Pfam" id="PF01497">
    <property type="entry name" value="Peripla_BP_2"/>
    <property type="match status" value="1"/>
</dbReference>